<keyword evidence="5" id="KW-0255">Endonuclease</keyword>
<accession>A0AAW6FCQ8</accession>
<dbReference type="GO" id="GO:0016787">
    <property type="term" value="F:hydrolase activity"/>
    <property type="evidence" value="ECO:0007669"/>
    <property type="project" value="UniProtKB-KW"/>
</dbReference>
<evidence type="ECO:0000256" key="1">
    <source>
        <dbReference type="ARBA" id="ARBA00010923"/>
    </source>
</evidence>
<dbReference type="Gene3D" id="3.90.220.20">
    <property type="entry name" value="DNA methylase specificity domains"/>
    <property type="match status" value="2"/>
</dbReference>
<dbReference type="NCBIfam" id="NF047740">
    <property type="entry name" value="antiphage_MADS5"/>
    <property type="match status" value="1"/>
</dbReference>
<dbReference type="InterPro" id="IPR052021">
    <property type="entry name" value="Type-I_RS_S_subunit"/>
</dbReference>
<keyword evidence="2" id="KW-0680">Restriction system</keyword>
<evidence type="ECO:0000313" key="5">
    <source>
        <dbReference type="EMBL" id="MDB9141223.1"/>
    </source>
</evidence>
<name>A0AAW6FCQ8_PARDI</name>
<evidence type="ECO:0000259" key="4">
    <source>
        <dbReference type="Pfam" id="PF01420"/>
    </source>
</evidence>
<organism evidence="5 6">
    <name type="scientific">Parabacteroides distasonis</name>
    <dbReference type="NCBI Taxonomy" id="823"/>
    <lineage>
        <taxon>Bacteria</taxon>
        <taxon>Pseudomonadati</taxon>
        <taxon>Bacteroidota</taxon>
        <taxon>Bacteroidia</taxon>
        <taxon>Bacteroidales</taxon>
        <taxon>Tannerellaceae</taxon>
        <taxon>Parabacteroides</taxon>
    </lineage>
</organism>
<dbReference type="SUPFAM" id="SSF116734">
    <property type="entry name" value="DNA methylase specificity domain"/>
    <property type="match status" value="2"/>
</dbReference>
<keyword evidence="5" id="KW-0540">Nuclease</keyword>
<keyword evidence="3" id="KW-0238">DNA-binding</keyword>
<dbReference type="Pfam" id="PF01420">
    <property type="entry name" value="Methylase_S"/>
    <property type="match status" value="1"/>
</dbReference>
<keyword evidence="5" id="KW-0378">Hydrolase</keyword>
<dbReference type="PANTHER" id="PTHR30408:SF12">
    <property type="entry name" value="TYPE I RESTRICTION ENZYME MJAVIII SPECIFICITY SUBUNIT"/>
    <property type="match status" value="1"/>
</dbReference>
<protein>
    <submittedName>
        <fullName evidence="5">Restriction endonuclease subunit S</fullName>
        <ecNumber evidence="5">3.1.21.-</ecNumber>
    </submittedName>
</protein>
<proteinExistence type="inferred from homology"/>
<dbReference type="Proteomes" id="UP001211522">
    <property type="component" value="Unassembled WGS sequence"/>
</dbReference>
<dbReference type="RefSeq" id="WP_272060258.1">
    <property type="nucleotide sequence ID" value="NZ_JAQMPX010000154.1"/>
</dbReference>
<dbReference type="GO" id="GO:0004519">
    <property type="term" value="F:endonuclease activity"/>
    <property type="evidence" value="ECO:0007669"/>
    <property type="project" value="UniProtKB-KW"/>
</dbReference>
<reference evidence="5" key="1">
    <citation type="submission" date="2023-01" db="EMBL/GenBank/DDBJ databases">
        <title>Human gut microbiome strain richness.</title>
        <authorList>
            <person name="Chen-Liaw A."/>
        </authorList>
    </citation>
    <scope>NUCLEOTIDE SEQUENCE</scope>
    <source>
        <strain evidence="5">D35st1_E5_D35t1_190705</strain>
    </source>
</reference>
<sequence>MKTSVINTKSILPNSFRFDPSFHLSEAIILGKDLDNVPYEKISIKDTNSKVFLGNIFSRIFVKDKEHGIPYLAASDTVLADINTGRFLSKKQSKELAYLILKKDWIVITCSGTIGNVTYTNSTFENHIATHDLIRIVPNDEKILKGYLYAFLSSKYGYNQLTQSRFGGVVKHINADHVNGITLPLFPESFQMEVDDLIQESARLREETTEALEDASKLLKHYASLSDLTEADYDYYGPRSYERQVSCFVKSRKDIDSTTINAFNHSERIKNTKDKITCLTRPLKDLIINGDVFSTGSFPRIEVKEDKGIMLINQSDIFDTIIRGKHISKRNVKLSNLVEYGEVLIAGVGTLGENETFCRCIYANEDLVNQLVSGEFIRMKTIEEIPSGYLYTWLSSDYGFRLIRNLQTGTKLCRPIPRLLLEIPVPIIESNKMKEIHDIVTDAHTKRYKANCLVKQAIGMIENEIEHWNK</sequence>
<dbReference type="EC" id="3.1.21.-" evidence="5"/>
<evidence type="ECO:0000256" key="3">
    <source>
        <dbReference type="ARBA" id="ARBA00023125"/>
    </source>
</evidence>
<evidence type="ECO:0000313" key="6">
    <source>
        <dbReference type="Proteomes" id="UP001211522"/>
    </source>
</evidence>
<comment type="caution">
    <text evidence="5">The sequence shown here is derived from an EMBL/GenBank/DDBJ whole genome shotgun (WGS) entry which is preliminary data.</text>
</comment>
<dbReference type="PANTHER" id="PTHR30408">
    <property type="entry name" value="TYPE-1 RESTRICTION ENZYME ECOKI SPECIFICITY PROTEIN"/>
    <property type="match status" value="1"/>
</dbReference>
<dbReference type="EMBL" id="JAQMPX010000154">
    <property type="protein sequence ID" value="MDB9141223.1"/>
    <property type="molecule type" value="Genomic_DNA"/>
</dbReference>
<gene>
    <name evidence="5" type="ORF">PN612_22285</name>
</gene>
<comment type="similarity">
    <text evidence="1">Belongs to the type-I restriction system S methylase family.</text>
</comment>
<evidence type="ECO:0000256" key="2">
    <source>
        <dbReference type="ARBA" id="ARBA00022747"/>
    </source>
</evidence>
<dbReference type="InterPro" id="IPR000055">
    <property type="entry name" value="Restrct_endonuc_typeI_TRD"/>
</dbReference>
<feature type="domain" description="Type I restriction modification DNA specificity" evidence="4">
    <location>
        <begin position="63"/>
        <end position="185"/>
    </location>
</feature>
<dbReference type="GO" id="GO:0009307">
    <property type="term" value="P:DNA restriction-modification system"/>
    <property type="evidence" value="ECO:0007669"/>
    <property type="project" value="UniProtKB-KW"/>
</dbReference>
<dbReference type="InterPro" id="IPR044946">
    <property type="entry name" value="Restrct_endonuc_typeI_TRD_sf"/>
</dbReference>
<dbReference type="AlphaFoldDB" id="A0AAW6FCQ8"/>
<dbReference type="GO" id="GO:0003677">
    <property type="term" value="F:DNA binding"/>
    <property type="evidence" value="ECO:0007669"/>
    <property type="project" value="UniProtKB-KW"/>
</dbReference>